<dbReference type="GO" id="GO:1990189">
    <property type="term" value="F:protein N-terminal-serine acetyltransferase activity"/>
    <property type="evidence" value="ECO:0007669"/>
    <property type="project" value="TreeGrafter"/>
</dbReference>
<dbReference type="PROSITE" id="PS51186">
    <property type="entry name" value="GNAT"/>
    <property type="match status" value="1"/>
</dbReference>
<name>A0A0L7TCD0_9GAMM</name>
<reference evidence="4 5" key="1">
    <citation type="journal article" date="2015" name="Int. J. Syst. Evol. Microbiol.">
        <title>Erwinia iniecta sp. nov., isolated from Russian wheat aphids (Diuraphis noxia).</title>
        <authorList>
            <person name="Campillo T."/>
            <person name="Luna E."/>
            <person name="Portier P."/>
            <person name="Fischer-Le Saux M."/>
            <person name="Lapitan N."/>
            <person name="Tisserat N.A."/>
            <person name="Leach J.E."/>
        </authorList>
    </citation>
    <scope>NUCLEOTIDE SEQUENCE [LARGE SCALE GENOMIC DNA]</scope>
    <source>
        <strain evidence="2 5">B120</strain>
        <strain evidence="3 4">B149</strain>
    </source>
</reference>
<dbReference type="InterPro" id="IPR016181">
    <property type="entry name" value="Acyl_CoA_acyltransferase"/>
</dbReference>
<comment type="caution">
    <text evidence="3">The sequence shown here is derived from an EMBL/GenBank/DDBJ whole genome shotgun (WGS) entry which is preliminary data.</text>
</comment>
<dbReference type="OrthoDB" id="5295305at2"/>
<dbReference type="PANTHER" id="PTHR43441:SF2">
    <property type="entry name" value="FAMILY ACETYLTRANSFERASE, PUTATIVE (AFU_ORTHOLOGUE AFUA_7G00850)-RELATED"/>
    <property type="match status" value="1"/>
</dbReference>
<evidence type="ECO:0000313" key="3">
    <source>
        <dbReference type="EMBL" id="KOC93034.1"/>
    </source>
</evidence>
<keyword evidence="3" id="KW-0808">Transferase</keyword>
<organism evidence="3 4">
    <name type="scientific">Winslowiella iniecta</name>
    <dbReference type="NCBI Taxonomy" id="1560201"/>
    <lineage>
        <taxon>Bacteria</taxon>
        <taxon>Pseudomonadati</taxon>
        <taxon>Pseudomonadota</taxon>
        <taxon>Gammaproteobacteria</taxon>
        <taxon>Enterobacterales</taxon>
        <taxon>Erwiniaceae</taxon>
        <taxon>Winslowiella</taxon>
    </lineage>
</organism>
<evidence type="ECO:0000313" key="5">
    <source>
        <dbReference type="Proteomes" id="UP000037088"/>
    </source>
</evidence>
<dbReference type="Proteomes" id="UP000037088">
    <property type="component" value="Unassembled WGS sequence"/>
</dbReference>
<dbReference type="InterPro" id="IPR000182">
    <property type="entry name" value="GNAT_dom"/>
</dbReference>
<evidence type="ECO:0000259" key="1">
    <source>
        <dbReference type="PROSITE" id="PS51186"/>
    </source>
</evidence>
<evidence type="ECO:0000313" key="2">
    <source>
        <dbReference type="EMBL" id="KOC89191.1"/>
    </source>
</evidence>
<dbReference type="InterPro" id="IPR051908">
    <property type="entry name" value="Ribosomal_N-acetyltransferase"/>
</dbReference>
<proteinExistence type="predicted"/>
<dbReference type="Pfam" id="PF13302">
    <property type="entry name" value="Acetyltransf_3"/>
    <property type="match status" value="1"/>
</dbReference>
<dbReference type="EMBL" id="JRXE01000018">
    <property type="protein sequence ID" value="KOC89191.1"/>
    <property type="molecule type" value="Genomic_DNA"/>
</dbReference>
<feature type="domain" description="N-acetyltransferase" evidence="1">
    <location>
        <begin position="34"/>
        <end position="191"/>
    </location>
</feature>
<dbReference type="AlphaFoldDB" id="A0A0L7TCD0"/>
<dbReference type="RefSeq" id="WP_052900049.1">
    <property type="nucleotide sequence ID" value="NZ_JRXE01000018.1"/>
</dbReference>
<keyword evidence="5" id="KW-1185">Reference proteome</keyword>
<dbReference type="PATRIC" id="fig|1560201.3.peg.2952"/>
<gene>
    <name evidence="2" type="ORF">NG42_13900</name>
    <name evidence="3" type="ORF">NG43_12730</name>
</gene>
<protein>
    <submittedName>
        <fullName evidence="3">GCN5 family acetyltransferase</fullName>
    </submittedName>
</protein>
<dbReference type="SUPFAM" id="SSF55729">
    <property type="entry name" value="Acyl-CoA N-acyltransferases (Nat)"/>
    <property type="match status" value="1"/>
</dbReference>
<evidence type="ECO:0000313" key="4">
    <source>
        <dbReference type="Proteomes" id="UP000036851"/>
    </source>
</evidence>
<sequence>MQRTNQYQQPIGEALPDWQPVLSPPRAVIAGRYCRLEPLDINSHAKDLYDAYASAQDDRDWTYLMSPRPVDVAACREWIADKVSDSTLVPVAVVDNLTAKAVGMACFMRIDNSNGVLELGHLSWSPAMQRTVLGTEALWLMLKTTFELGYRRCEWKCDSLNAPSRVAAERLGFRWEGRFRQMMARNNRNRDTDWLSIIDSEWPAIDLAISTWLDPQNFSAEGQQLQSLRSLMPAA</sequence>
<accession>A0A0L7TCD0</accession>
<dbReference type="PANTHER" id="PTHR43441">
    <property type="entry name" value="RIBOSOMAL-PROTEIN-SERINE ACETYLTRANSFERASE"/>
    <property type="match status" value="1"/>
</dbReference>
<dbReference type="Proteomes" id="UP000036851">
    <property type="component" value="Unassembled WGS sequence"/>
</dbReference>
<dbReference type="STRING" id="1560201.NG42_13900"/>
<dbReference type="EMBL" id="JRXF01000018">
    <property type="protein sequence ID" value="KOC93034.1"/>
    <property type="molecule type" value="Genomic_DNA"/>
</dbReference>
<dbReference type="Gene3D" id="3.40.630.30">
    <property type="match status" value="1"/>
</dbReference>
<dbReference type="GO" id="GO:0005737">
    <property type="term" value="C:cytoplasm"/>
    <property type="evidence" value="ECO:0007669"/>
    <property type="project" value="TreeGrafter"/>
</dbReference>
<dbReference type="GO" id="GO:0008999">
    <property type="term" value="F:protein-N-terminal-alanine acetyltransferase activity"/>
    <property type="evidence" value="ECO:0007669"/>
    <property type="project" value="TreeGrafter"/>
</dbReference>
<dbReference type="FunFam" id="3.40.630.30:FF:000047">
    <property type="entry name" value="Acetyltransferase, GNAT family"/>
    <property type="match status" value="1"/>
</dbReference>